<evidence type="ECO:0000256" key="1">
    <source>
        <dbReference type="SAM" id="MobiDB-lite"/>
    </source>
</evidence>
<organism evidence="2">
    <name type="scientific">metagenome</name>
    <dbReference type="NCBI Taxonomy" id="256318"/>
    <lineage>
        <taxon>unclassified sequences</taxon>
        <taxon>metagenomes</taxon>
    </lineage>
</organism>
<reference evidence="2" key="1">
    <citation type="submission" date="2015-08" db="EMBL/GenBank/DDBJ databases">
        <authorList>
            <person name="Babu N.S."/>
            <person name="Beckwith C.J."/>
            <person name="Beseler K.G."/>
            <person name="Brison A."/>
            <person name="Carone J.V."/>
            <person name="Caskin T.P."/>
            <person name="Diamond M."/>
            <person name="Durham M.E."/>
            <person name="Foxe J.M."/>
            <person name="Go M."/>
            <person name="Henderson B.A."/>
            <person name="Jones I.B."/>
            <person name="McGettigan J.A."/>
            <person name="Micheletti S.J."/>
            <person name="Nasrallah M.E."/>
            <person name="Ortiz D."/>
            <person name="Piller C.R."/>
            <person name="Privatt S.R."/>
            <person name="Schneider S.L."/>
            <person name="Sharp S."/>
            <person name="Smith T.C."/>
            <person name="Stanton J.D."/>
            <person name="Ullery H.E."/>
            <person name="Wilson R.J."/>
            <person name="Serrano M.G."/>
            <person name="Buck G."/>
            <person name="Lee V."/>
            <person name="Wang Y."/>
            <person name="Carvalho R."/>
            <person name="Voegtly L."/>
            <person name="Shi R."/>
            <person name="Duckworth R."/>
            <person name="Johnson A."/>
            <person name="Loviza R."/>
            <person name="Walstead R."/>
            <person name="Shah Z."/>
            <person name="Kiflezghi M."/>
            <person name="Wade K."/>
            <person name="Ball S.L."/>
            <person name="Bradley K.W."/>
            <person name="Asai D.J."/>
            <person name="Bowman C.A."/>
            <person name="Russell D.A."/>
            <person name="Pope W.H."/>
            <person name="Jacobs-Sera D."/>
            <person name="Hendrix R.W."/>
            <person name="Hatfull G.F."/>
        </authorList>
    </citation>
    <scope>NUCLEOTIDE SEQUENCE</scope>
</reference>
<name>A0A2P2CG33_9ZZZZ</name>
<dbReference type="EMBL" id="CZKB01000017">
    <property type="protein sequence ID" value="CUR60960.1"/>
    <property type="molecule type" value="Genomic_DNA"/>
</dbReference>
<dbReference type="AlphaFoldDB" id="A0A2P2CG33"/>
<feature type="region of interest" description="Disordered" evidence="1">
    <location>
        <begin position="48"/>
        <end position="85"/>
    </location>
</feature>
<sequence length="85" mass="9070">MSIPATLSSAACPTLPSPQRRLSVAAPVRLLGAHVVWQVLWSARNPVRNPVRHPARHPAPGAGTAPQADLRGRSEPPSSLELDRD</sequence>
<accession>A0A2P2CG33</accession>
<protein>
    <submittedName>
        <fullName evidence="2">Uncharacterized protein</fullName>
    </submittedName>
</protein>
<evidence type="ECO:0000313" key="2">
    <source>
        <dbReference type="EMBL" id="CUR60960.1"/>
    </source>
</evidence>
<gene>
    <name evidence="2" type="ORF">NOCA1240082</name>
</gene>
<proteinExistence type="predicted"/>